<dbReference type="AlphaFoldDB" id="A0A9W7BKH6"/>
<dbReference type="GO" id="GO:0005739">
    <property type="term" value="C:mitochondrion"/>
    <property type="evidence" value="ECO:0007669"/>
    <property type="project" value="UniProtKB-SubCell"/>
</dbReference>
<keyword evidence="4" id="KW-0496">Mitochondrion</keyword>
<evidence type="ECO:0008006" key="9">
    <source>
        <dbReference type="Google" id="ProtNLM"/>
    </source>
</evidence>
<dbReference type="Proteomes" id="UP001165160">
    <property type="component" value="Unassembled WGS sequence"/>
</dbReference>
<feature type="region of interest" description="Disordered" evidence="6">
    <location>
        <begin position="75"/>
        <end position="102"/>
    </location>
</feature>
<evidence type="ECO:0000313" key="7">
    <source>
        <dbReference type="EMBL" id="GMH89302.1"/>
    </source>
</evidence>
<evidence type="ECO:0000313" key="8">
    <source>
        <dbReference type="Proteomes" id="UP001165160"/>
    </source>
</evidence>
<protein>
    <recommendedName>
        <fullName evidence="9">ATP synthase mitochondrial F1 complex assembly factor 2</fullName>
    </recommendedName>
</protein>
<evidence type="ECO:0000256" key="2">
    <source>
        <dbReference type="ARBA" id="ARBA00008231"/>
    </source>
</evidence>
<sequence length="347" mass="38069">MLLKNFTRGLVRLSASPRPSPVSALRLLSSNPPDVNTARVEEVREAAHARLQGRKKFYKETGVKVLERIEPDAVDSPISSGVDGGSGGTRVGKSSPPESALPEKLYTVTLDGRAIKSPAKNPLAVPSLPLALTIANEWDYQVDYIEPDSMPLMKIASTAIDQVNAEPEYVRENCLRYLRNDTVCYWATDSEDDRLLKKNQEEKWKKLHEWIESEEGLGHKPAFTTGLTFFGGLPHPPELVEEAEARLERMDVWELTMMQSVTMEAKSFFIGLAVVEGALTAEEAIDASRVEEEFQIEQWGLVEGGHDMDQLNNGIQIRASVVFKDMLEAGVEGGEGGDDDDAGGGGG</sequence>
<proteinExistence type="inferred from homology"/>
<dbReference type="SUPFAM" id="SSF160909">
    <property type="entry name" value="ATP12-like"/>
    <property type="match status" value="1"/>
</dbReference>
<name>A0A9W7BKH6_9STRA</name>
<dbReference type="PANTHER" id="PTHR21013:SF10">
    <property type="entry name" value="ATP SYNTHASE MITOCHONDRIAL F1 COMPLEX ASSEMBLY FACTOR 2"/>
    <property type="match status" value="1"/>
</dbReference>
<evidence type="ECO:0000256" key="1">
    <source>
        <dbReference type="ARBA" id="ARBA00004173"/>
    </source>
</evidence>
<keyword evidence="3" id="KW-0809">Transit peptide</keyword>
<evidence type="ECO:0000256" key="4">
    <source>
        <dbReference type="ARBA" id="ARBA00023128"/>
    </source>
</evidence>
<keyword evidence="5" id="KW-0143">Chaperone</keyword>
<reference evidence="8" key="1">
    <citation type="journal article" date="2023" name="Commun. Biol.">
        <title>Genome analysis of Parmales, the sister group of diatoms, reveals the evolutionary specialization of diatoms from phago-mixotrophs to photoautotrophs.</title>
        <authorList>
            <person name="Ban H."/>
            <person name="Sato S."/>
            <person name="Yoshikawa S."/>
            <person name="Yamada K."/>
            <person name="Nakamura Y."/>
            <person name="Ichinomiya M."/>
            <person name="Sato N."/>
            <person name="Blanc-Mathieu R."/>
            <person name="Endo H."/>
            <person name="Kuwata A."/>
            <person name="Ogata H."/>
        </authorList>
    </citation>
    <scope>NUCLEOTIDE SEQUENCE [LARGE SCALE GENOMIC DNA]</scope>
    <source>
        <strain evidence="8">NIES 3699</strain>
    </source>
</reference>
<dbReference type="InterPro" id="IPR042272">
    <property type="entry name" value="ATP12_ATP_synth-F1-assembly_N"/>
</dbReference>
<dbReference type="Gene3D" id="3.30.2180.10">
    <property type="entry name" value="ATP12-like"/>
    <property type="match status" value="1"/>
</dbReference>
<dbReference type="Pfam" id="PF07542">
    <property type="entry name" value="ATP12"/>
    <property type="match status" value="1"/>
</dbReference>
<accession>A0A9W7BKH6</accession>
<dbReference type="PANTHER" id="PTHR21013">
    <property type="entry name" value="ATP SYNTHASE MITOCHONDRIAL F1 COMPLEX ASSEMBLY FACTOR 2/ATP12 PROTEIN, MITOCHONDRIAL PRECURSOR"/>
    <property type="match status" value="1"/>
</dbReference>
<organism evidence="7 8">
    <name type="scientific">Triparma verrucosa</name>
    <dbReference type="NCBI Taxonomy" id="1606542"/>
    <lineage>
        <taxon>Eukaryota</taxon>
        <taxon>Sar</taxon>
        <taxon>Stramenopiles</taxon>
        <taxon>Ochrophyta</taxon>
        <taxon>Bolidophyceae</taxon>
        <taxon>Parmales</taxon>
        <taxon>Triparmaceae</taxon>
        <taxon>Triparma</taxon>
    </lineage>
</organism>
<dbReference type="InterPro" id="IPR011419">
    <property type="entry name" value="ATP12_ATP_synth-F1-assembly"/>
</dbReference>
<keyword evidence="8" id="KW-1185">Reference proteome</keyword>
<dbReference type="EMBL" id="BRXX01000092">
    <property type="protein sequence ID" value="GMH89302.1"/>
    <property type="molecule type" value="Genomic_DNA"/>
</dbReference>
<comment type="similarity">
    <text evidence="2">Belongs to the ATP12 family.</text>
</comment>
<dbReference type="Gene3D" id="1.10.3580.10">
    <property type="entry name" value="ATP12 ATPase"/>
    <property type="match status" value="1"/>
</dbReference>
<dbReference type="GO" id="GO:0033615">
    <property type="term" value="P:mitochondrial proton-transporting ATP synthase complex assembly"/>
    <property type="evidence" value="ECO:0007669"/>
    <property type="project" value="TreeGrafter"/>
</dbReference>
<dbReference type="InterPro" id="IPR023335">
    <property type="entry name" value="ATP12_ortho_dom_sf"/>
</dbReference>
<comment type="caution">
    <text evidence="7">The sequence shown here is derived from an EMBL/GenBank/DDBJ whole genome shotgun (WGS) entry which is preliminary data.</text>
</comment>
<evidence type="ECO:0000256" key="6">
    <source>
        <dbReference type="SAM" id="MobiDB-lite"/>
    </source>
</evidence>
<comment type="subcellular location">
    <subcellularLocation>
        <location evidence="1">Mitochondrion</location>
    </subcellularLocation>
</comment>
<evidence type="ECO:0000256" key="5">
    <source>
        <dbReference type="ARBA" id="ARBA00023186"/>
    </source>
</evidence>
<evidence type="ECO:0000256" key="3">
    <source>
        <dbReference type="ARBA" id="ARBA00022946"/>
    </source>
</evidence>
<gene>
    <name evidence="7" type="ORF">TrVE_jg12199</name>
</gene>